<dbReference type="Pfam" id="PF07867">
    <property type="entry name" value="DUF1654"/>
    <property type="match status" value="1"/>
</dbReference>
<proteinExistence type="predicted"/>
<dbReference type="EMBL" id="JARBWL010000002">
    <property type="protein sequence ID" value="MDI2595364.1"/>
    <property type="molecule type" value="Genomic_DNA"/>
</dbReference>
<reference evidence="1 2" key="1">
    <citation type="submission" date="2023-02" db="EMBL/GenBank/DDBJ databases">
        <title>Pseudomonas chrutzelriedensis sp. nov., a potently antifungal strain isolated from moss.</title>
        <authorList>
            <person name="Schnyder A."/>
            <person name="Kalawong R."/>
            <person name="Eberl L."/>
            <person name="Agnoli K."/>
        </authorList>
    </citation>
    <scope>NUCLEOTIDE SEQUENCE [LARGE SCALE GENOMIC DNA]</scope>
    <source>
        <strain evidence="1 2">681</strain>
    </source>
</reference>
<name>A0ABT6QYJ1_9PSED</name>
<dbReference type="InterPro" id="IPR012449">
    <property type="entry name" value="Phage_F116_Orf28"/>
</dbReference>
<gene>
    <name evidence="1" type="ORF">POF45_28650</name>
</gene>
<keyword evidence="2" id="KW-1185">Reference proteome</keyword>
<evidence type="ECO:0000313" key="1">
    <source>
        <dbReference type="EMBL" id="MDI2595364.1"/>
    </source>
</evidence>
<evidence type="ECO:0000313" key="2">
    <source>
        <dbReference type="Proteomes" id="UP001159100"/>
    </source>
</evidence>
<sequence>MFHPTSASQPKNSYELVGRRIKELIAAPGVKNKMALVVSRRKDENPEAWHQVIRDIEETSGVSIERLSDGTVRIGWRKYCD</sequence>
<organism evidence="1 2">
    <name type="scientific">Pseudomonas fungipugnans</name>
    <dbReference type="NCBI Taxonomy" id="3024217"/>
    <lineage>
        <taxon>Bacteria</taxon>
        <taxon>Pseudomonadati</taxon>
        <taxon>Pseudomonadota</taxon>
        <taxon>Gammaproteobacteria</taxon>
        <taxon>Pseudomonadales</taxon>
        <taxon>Pseudomonadaceae</taxon>
        <taxon>Pseudomonas</taxon>
    </lineage>
</organism>
<protein>
    <submittedName>
        <fullName evidence="1">DUF1654 domain-containing protein</fullName>
    </submittedName>
</protein>
<dbReference type="RefSeq" id="WP_259502527.1">
    <property type="nucleotide sequence ID" value="NZ_JARBWL010000002.1"/>
</dbReference>
<comment type="caution">
    <text evidence="1">The sequence shown here is derived from an EMBL/GenBank/DDBJ whole genome shotgun (WGS) entry which is preliminary data.</text>
</comment>
<dbReference type="Proteomes" id="UP001159100">
    <property type="component" value="Unassembled WGS sequence"/>
</dbReference>
<accession>A0ABT6QYJ1</accession>